<organism evidence="4 5">
    <name type="scientific">Cystoisospora suis</name>
    <dbReference type="NCBI Taxonomy" id="483139"/>
    <lineage>
        <taxon>Eukaryota</taxon>
        <taxon>Sar</taxon>
        <taxon>Alveolata</taxon>
        <taxon>Apicomplexa</taxon>
        <taxon>Conoidasida</taxon>
        <taxon>Coccidia</taxon>
        <taxon>Eucoccidiorida</taxon>
        <taxon>Eimeriorina</taxon>
        <taxon>Sarcocystidae</taxon>
        <taxon>Cystoisospora</taxon>
    </lineage>
</organism>
<dbReference type="GeneID" id="94431807"/>
<dbReference type="PANTHER" id="PTHR18937">
    <property type="entry name" value="STRUCTURAL MAINTENANCE OF CHROMOSOMES SMC FAMILY MEMBER"/>
    <property type="match status" value="1"/>
</dbReference>
<dbReference type="Gene3D" id="3.40.50.300">
    <property type="entry name" value="P-loop containing nucleotide triphosphate hydrolases"/>
    <property type="match status" value="1"/>
</dbReference>
<evidence type="ECO:0000256" key="2">
    <source>
        <dbReference type="SAM" id="MobiDB-lite"/>
    </source>
</evidence>
<sequence length="409" mass="43266">MKRTRPVAAAAAESSWPASSHGSPNTKSDSLDSGVGSEHIRHSRLSPPGDISPLTSCSKADSDSDFAFSEEQRDKRLARYSARGAVCRPDEDQETSSSRSVRTPRSGAGQTRGTLPDVPFPDGGSGGERLSSDTRRVTSGSPHPGDTSTDESSVGYRPRARLQGGGRGVASAMATSSGRREGEKMRWAGPEDAEGSSNSRTSDTSSIREGDCSSVKSTTKRQPLLPGPRGASISRDPVTDAEGGRRGSRPSKQEEGAHPMDPAGLQLAISQESGNRRNGSNSAFNQGEDPANRNPRFLPPSQFGIEAVFQNGAKEGRLRLRWIVLENFKSYRGTHVVGPLTNSVGIVGPNGAGKSNLTDAVCFALGVNAKQLRCNRLVELINASETSSPLGTESSAGEDSNSFKERDKL</sequence>
<dbReference type="EMBL" id="MIGC01004741">
    <property type="protein sequence ID" value="PHJ17708.1"/>
    <property type="molecule type" value="Genomic_DNA"/>
</dbReference>
<comment type="caution">
    <text evidence="4">The sequence shown here is derived from an EMBL/GenBank/DDBJ whole genome shotgun (WGS) entry which is preliminary data.</text>
</comment>
<dbReference type="VEuPathDB" id="ToxoDB:CSUI_008463"/>
<dbReference type="Pfam" id="PF02463">
    <property type="entry name" value="SMC_N"/>
    <property type="match status" value="1"/>
</dbReference>
<dbReference type="InterPro" id="IPR003395">
    <property type="entry name" value="RecF/RecN/SMC_N"/>
</dbReference>
<feature type="compositionally biased region" description="Polar residues" evidence="2">
    <location>
        <begin position="137"/>
        <end position="152"/>
    </location>
</feature>
<dbReference type="GO" id="GO:0005634">
    <property type="term" value="C:nucleus"/>
    <property type="evidence" value="ECO:0007669"/>
    <property type="project" value="UniProtKB-SubCell"/>
</dbReference>
<feature type="region of interest" description="Disordered" evidence="2">
    <location>
        <begin position="1"/>
        <end position="261"/>
    </location>
</feature>
<feature type="compositionally biased region" description="Polar residues" evidence="2">
    <location>
        <begin position="273"/>
        <end position="285"/>
    </location>
</feature>
<feature type="region of interest" description="Disordered" evidence="2">
    <location>
        <begin position="273"/>
        <end position="299"/>
    </location>
</feature>
<feature type="compositionally biased region" description="Low complexity" evidence="2">
    <location>
        <begin position="196"/>
        <end position="205"/>
    </location>
</feature>
<protein>
    <submittedName>
        <fullName evidence="4">Smc n terminal domain-containing protein</fullName>
    </submittedName>
</protein>
<dbReference type="SUPFAM" id="SSF52540">
    <property type="entry name" value="P-loop containing nucleoside triphosphate hydrolases"/>
    <property type="match status" value="1"/>
</dbReference>
<proteinExistence type="predicted"/>
<evidence type="ECO:0000313" key="5">
    <source>
        <dbReference type="Proteomes" id="UP000221165"/>
    </source>
</evidence>
<feature type="domain" description="RecF/RecN/SMC N-terminal" evidence="3">
    <location>
        <begin position="320"/>
        <end position="388"/>
    </location>
</feature>
<dbReference type="InterPro" id="IPR027417">
    <property type="entry name" value="P-loop_NTPase"/>
</dbReference>
<feature type="compositionally biased region" description="Low complexity" evidence="2">
    <location>
        <begin position="8"/>
        <end position="20"/>
    </location>
</feature>
<comment type="subcellular location">
    <subcellularLocation>
        <location evidence="1">Nucleus</location>
    </subcellularLocation>
</comment>
<feature type="compositionally biased region" description="Polar residues" evidence="2">
    <location>
        <begin position="386"/>
        <end position="400"/>
    </location>
</feature>
<feature type="compositionally biased region" description="Low complexity" evidence="2">
    <location>
        <begin position="95"/>
        <end position="106"/>
    </location>
</feature>
<evidence type="ECO:0000256" key="1">
    <source>
        <dbReference type="ARBA" id="ARBA00004123"/>
    </source>
</evidence>
<dbReference type="AlphaFoldDB" id="A0A2C6KM48"/>
<gene>
    <name evidence="4" type="ORF">CSUI_008463</name>
</gene>
<evidence type="ECO:0000259" key="3">
    <source>
        <dbReference type="Pfam" id="PF02463"/>
    </source>
</evidence>
<evidence type="ECO:0000313" key="4">
    <source>
        <dbReference type="EMBL" id="PHJ17708.1"/>
    </source>
</evidence>
<name>A0A2C6KM48_9APIC</name>
<feature type="region of interest" description="Disordered" evidence="2">
    <location>
        <begin position="386"/>
        <end position="409"/>
    </location>
</feature>
<dbReference type="RefSeq" id="XP_067919423.1">
    <property type="nucleotide sequence ID" value="XM_068068596.1"/>
</dbReference>
<keyword evidence="5" id="KW-1185">Reference proteome</keyword>
<accession>A0A2C6KM48</accession>
<reference evidence="4 5" key="1">
    <citation type="journal article" date="2017" name="Int. J. Parasitol.">
        <title>The genome of the protozoan parasite Cystoisospora suis and a reverse vaccinology approach to identify vaccine candidates.</title>
        <authorList>
            <person name="Palmieri N."/>
            <person name="Shrestha A."/>
            <person name="Ruttkowski B."/>
            <person name="Beck T."/>
            <person name="Vogl C."/>
            <person name="Tomley F."/>
            <person name="Blake D.P."/>
            <person name="Joachim A."/>
        </authorList>
    </citation>
    <scope>NUCLEOTIDE SEQUENCE [LARGE SCALE GENOMIC DNA]</scope>
    <source>
        <strain evidence="4 5">Wien I</strain>
    </source>
</reference>
<dbReference type="OrthoDB" id="5575062at2759"/>
<dbReference type="Proteomes" id="UP000221165">
    <property type="component" value="Unassembled WGS sequence"/>
</dbReference>